<gene>
    <name evidence="3" type="ORF">LXT13_10415</name>
</gene>
<keyword evidence="4" id="KW-1185">Reference proteome</keyword>
<dbReference type="SUPFAM" id="SSF53448">
    <property type="entry name" value="Nucleotide-diphospho-sugar transferases"/>
    <property type="match status" value="1"/>
</dbReference>
<dbReference type="Pfam" id="PF00535">
    <property type="entry name" value="Glycos_transf_2"/>
    <property type="match status" value="1"/>
</dbReference>
<sequence>MTAAALRRLALVVIARDEASRIARLLDSVRPWVDEMLVLDTGSIDGTPAVARAHGARVSAFTWCDDFSVARNQALALAGADWHLVLDADEWLIGGGEALQALRETPPGFVGALQLRDRFDGGAGQQGEAVDWLSRVLPGPLRYAGRVHEQPVHTLPVRRLPLVVGHDGYVSERLADKRGRNRRLLHKALAEAPGDAYLHYQLGKDCAVYDEHEAAEAAFAQACALPGVAAAPWWMDLVVRRLFELKCLGRHADAMDFAQSQMAAGDESPDFFFAIGDLLLDLAASQPEQAGELLPMIEAAWQRCLVLGERPEQVGAVVGRGSYLAAHNLAVVLEGTGRSAEASALRAAHPRPC</sequence>
<dbReference type="PANTHER" id="PTHR43630">
    <property type="entry name" value="POLY-BETA-1,6-N-ACETYL-D-GLUCOSAMINE SYNTHASE"/>
    <property type="match status" value="1"/>
</dbReference>
<reference evidence="3 4" key="1">
    <citation type="submission" date="2021-12" db="EMBL/GenBank/DDBJ databases">
        <title>Genome seq of P8.</title>
        <authorList>
            <person name="Seo T."/>
        </authorList>
    </citation>
    <scope>NUCLEOTIDE SEQUENCE [LARGE SCALE GENOMIC DNA]</scope>
    <source>
        <strain evidence="3 4">P8</strain>
    </source>
</reference>
<proteinExistence type="inferred from homology"/>
<evidence type="ECO:0000313" key="4">
    <source>
        <dbReference type="Proteomes" id="UP001200741"/>
    </source>
</evidence>
<dbReference type="InterPro" id="IPR011990">
    <property type="entry name" value="TPR-like_helical_dom_sf"/>
</dbReference>
<dbReference type="Gene3D" id="1.25.40.10">
    <property type="entry name" value="Tetratricopeptide repeat domain"/>
    <property type="match status" value="1"/>
</dbReference>
<evidence type="ECO:0000313" key="3">
    <source>
        <dbReference type="EMBL" id="MCE4554840.1"/>
    </source>
</evidence>
<evidence type="ECO:0000259" key="2">
    <source>
        <dbReference type="Pfam" id="PF00535"/>
    </source>
</evidence>
<dbReference type="Proteomes" id="UP001200741">
    <property type="component" value="Unassembled WGS sequence"/>
</dbReference>
<dbReference type="SUPFAM" id="SSF48452">
    <property type="entry name" value="TPR-like"/>
    <property type="match status" value="1"/>
</dbReference>
<name>A0ABS8XSY0_9BURK</name>
<dbReference type="InterPro" id="IPR001173">
    <property type="entry name" value="Glyco_trans_2-like"/>
</dbReference>
<dbReference type="PANTHER" id="PTHR43630:SF2">
    <property type="entry name" value="GLYCOSYLTRANSFERASE"/>
    <property type="match status" value="1"/>
</dbReference>
<feature type="domain" description="Glycosyltransferase 2-like" evidence="2">
    <location>
        <begin position="12"/>
        <end position="92"/>
    </location>
</feature>
<protein>
    <submittedName>
        <fullName evidence="3">Glycosyltransferase family 2 protein</fullName>
    </submittedName>
</protein>
<accession>A0ABS8XSY0</accession>
<dbReference type="Gene3D" id="3.90.550.10">
    <property type="entry name" value="Spore Coat Polysaccharide Biosynthesis Protein SpsA, Chain A"/>
    <property type="match status" value="1"/>
</dbReference>
<dbReference type="CDD" id="cd02511">
    <property type="entry name" value="Beta4Glucosyltransferase"/>
    <property type="match status" value="1"/>
</dbReference>
<dbReference type="EMBL" id="JAJTWU010000003">
    <property type="protein sequence ID" value="MCE4554840.1"/>
    <property type="molecule type" value="Genomic_DNA"/>
</dbReference>
<organism evidence="3 4">
    <name type="scientific">Pelomonas cellulosilytica</name>
    <dbReference type="NCBI Taxonomy" id="2906762"/>
    <lineage>
        <taxon>Bacteria</taxon>
        <taxon>Pseudomonadati</taxon>
        <taxon>Pseudomonadota</taxon>
        <taxon>Betaproteobacteria</taxon>
        <taxon>Burkholderiales</taxon>
        <taxon>Sphaerotilaceae</taxon>
        <taxon>Roseateles</taxon>
    </lineage>
</organism>
<comment type="caution">
    <text evidence="3">The sequence shown here is derived from an EMBL/GenBank/DDBJ whole genome shotgun (WGS) entry which is preliminary data.</text>
</comment>
<comment type="similarity">
    <text evidence="1">Belongs to the glycosyltransferase 2 family. WaaE/KdtX subfamily.</text>
</comment>
<dbReference type="InterPro" id="IPR029044">
    <property type="entry name" value="Nucleotide-diphossugar_trans"/>
</dbReference>
<evidence type="ECO:0000256" key="1">
    <source>
        <dbReference type="ARBA" id="ARBA00038494"/>
    </source>
</evidence>
<dbReference type="RefSeq" id="WP_233371847.1">
    <property type="nucleotide sequence ID" value="NZ_JAJTWU010000003.1"/>
</dbReference>